<dbReference type="Pfam" id="PF01841">
    <property type="entry name" value="Transglut_core"/>
    <property type="match status" value="1"/>
</dbReference>
<organism evidence="2 3">
    <name type="scientific">Candidatus Accumulibacter phosphatis</name>
    <dbReference type="NCBI Taxonomy" id="327160"/>
    <lineage>
        <taxon>Bacteria</taxon>
        <taxon>Pseudomonadati</taxon>
        <taxon>Pseudomonadota</taxon>
        <taxon>Betaproteobacteria</taxon>
        <taxon>Candidatus Accumulibacter</taxon>
    </lineage>
</organism>
<dbReference type="EMBL" id="JDVG02000100">
    <property type="protein sequence ID" value="KFB74106.1"/>
    <property type="molecule type" value="Genomic_DNA"/>
</dbReference>
<dbReference type="Gene3D" id="3.10.620.30">
    <property type="match status" value="1"/>
</dbReference>
<dbReference type="PANTHER" id="PTHR33490">
    <property type="entry name" value="BLR5614 PROTEIN-RELATED"/>
    <property type="match status" value="1"/>
</dbReference>
<evidence type="ECO:0000313" key="3">
    <source>
        <dbReference type="Proteomes" id="UP000020077"/>
    </source>
</evidence>
<proteinExistence type="predicted"/>
<gene>
    <name evidence="2" type="ORF">AW09_000614</name>
</gene>
<dbReference type="Proteomes" id="UP000020077">
    <property type="component" value="Unassembled WGS sequence"/>
</dbReference>
<feature type="domain" description="Transglutaminase-like" evidence="1">
    <location>
        <begin position="211"/>
        <end position="284"/>
    </location>
</feature>
<dbReference type="AlphaFoldDB" id="A0A080LZ89"/>
<dbReference type="InterPro" id="IPR038765">
    <property type="entry name" value="Papain-like_cys_pep_sf"/>
</dbReference>
<dbReference type="Pfam" id="PF08379">
    <property type="entry name" value="Bact_transglu_N"/>
    <property type="match status" value="1"/>
</dbReference>
<reference evidence="2 3" key="1">
    <citation type="submission" date="2014-02" db="EMBL/GenBank/DDBJ databases">
        <title>Expanding our view of genomic diversity in Candidatus Accumulibacter clades.</title>
        <authorList>
            <person name="Skennerton C.T."/>
            <person name="Barr J.J."/>
            <person name="Slater F.R."/>
            <person name="Bond P.L."/>
            <person name="Tyson G.W."/>
        </authorList>
    </citation>
    <scope>NUCLEOTIDE SEQUENCE [LARGE SCALE GENOMIC DNA]</scope>
    <source>
        <strain evidence="3">BA-91</strain>
    </source>
</reference>
<dbReference type="InterPro" id="IPR002931">
    <property type="entry name" value="Transglutaminase-like"/>
</dbReference>
<dbReference type="SMART" id="SM00460">
    <property type="entry name" value="TGc"/>
    <property type="match status" value="1"/>
</dbReference>
<protein>
    <recommendedName>
        <fullName evidence="1">Transglutaminase-like domain-containing protein</fullName>
    </recommendedName>
</protein>
<evidence type="ECO:0000313" key="2">
    <source>
        <dbReference type="EMBL" id="KFB74106.1"/>
    </source>
</evidence>
<dbReference type="SUPFAM" id="SSF54001">
    <property type="entry name" value="Cysteine proteinases"/>
    <property type="match status" value="1"/>
</dbReference>
<name>A0A080LZ89_9PROT</name>
<sequence length="343" mass="37540">MIAVNPSAARYHIVHETIYSYDSPVSLSRQLLHLTPRECAWQRCLAHQISVAPEVTTARERHDCFGNPVRELTIEFPHDSLSVRAESTIEVLPHLPVDALTVLMGGATTNAGEARPPQPASSPRYLRASPAWETVRDALAYGSRPVLLDASCFQFESPYVRVKREFAAYARPCFTPGRPVLEAVQALMSRIYNEFEFDPEATTVATPVLEVLAEKRGVCQDFAHLMLSCLRSQGLAARYVSGYLLTHPPPGKPRMVGADASHAWVSVYCPGLEGGRWVDFDPTNNLLPDTQHITLAWGRDFSDVSPLRGVILGGDAHELDVAVTVTPVSETCAEAAAVNASQP</sequence>
<evidence type="ECO:0000259" key="1">
    <source>
        <dbReference type="SMART" id="SM00460"/>
    </source>
</evidence>
<accession>A0A080LZ89</accession>
<dbReference type="InterPro" id="IPR013589">
    <property type="entry name" value="Bac_transglu_N"/>
</dbReference>
<comment type="caution">
    <text evidence="2">The sequence shown here is derived from an EMBL/GenBank/DDBJ whole genome shotgun (WGS) entry which is preliminary data.</text>
</comment>
<dbReference type="PANTHER" id="PTHR33490:SF7">
    <property type="entry name" value="BLR2979 PROTEIN"/>
    <property type="match status" value="1"/>
</dbReference>